<feature type="compositionally biased region" description="Polar residues" evidence="7">
    <location>
        <begin position="370"/>
        <end position="390"/>
    </location>
</feature>
<name>A0AAD3HJD1_9CHLO</name>
<gene>
    <name evidence="9" type="ORF">Agub_g3644</name>
</gene>
<comment type="subcellular location">
    <subcellularLocation>
        <location evidence="1">Membrane</location>
        <topology evidence="1">Single-pass type II membrane protein</topology>
    </subcellularLocation>
</comment>
<keyword evidence="4" id="KW-0735">Signal-anchor</keyword>
<proteinExistence type="inferred from homology"/>
<protein>
    <submittedName>
        <fullName evidence="9">Uncharacterized protein</fullName>
    </submittedName>
</protein>
<dbReference type="PANTHER" id="PTHR23033:SF50">
    <property type="entry name" value="HEXOSYLTRANSFERASE"/>
    <property type="match status" value="1"/>
</dbReference>
<evidence type="ECO:0000256" key="6">
    <source>
        <dbReference type="ARBA" id="ARBA00023136"/>
    </source>
</evidence>
<sequence length="694" mass="77234">MSPSHGLLLLYLFLFHSCRESLAASLYGLDYNPEDFVVAQPTCVHRLPLAQVSRGWRKEGIRSFVVLNNSKLAEELNNSPSSHKHREAYGYWDDDSIAQGSWRGGNVGDTRAAATPFLAHRHFGDTYKWMLYGDDDTIFYMTGVLKLLSQFDPEQPLALTDNIWYYSLHPSPSAPRCLPCGFNTSSISTNHSFTPRPACPFCTRALACGTYSPRYRCNATHMQHMADTFGPSITNFPAPTGSQNPGGKDGSQGWGLDSDDGGVGVRHQAAHEGIDEDGAEEAEVEEEEEGSQRGRYVAAMRSTVSSYADWMKRHADLKAAYPVEYRFKPAMDWEMRDPPTPKSGSESESVGAVEDSIDINYRRRRRRSRTLLQETSTTVDGHGSSNTGNSEKPGHSRPSRAHVSDSGFPQQDDEQQQQGGQEHRHQQQQRHHHQHHPRRRLAGRYRPKEQPFLDGSRWWSAALGRDVTQDAAELEALRLPYPFCARHDDRLHTTAAPNCLVSISGHGGTGIIFSVGLMRMIAPEDAIAFITKQRGCGGGDCLLGRTLWFRMGIGFTDPGTALQHGAERYEKFTRFIDSNLQMSHLLTLADPTAVLLNQRKGTARTPSCDKACVWLIENVVGTHVRAHNRQVNSTEAAMVKHLRTHARAYEWVMQARADPEVAAGNLTVVKWIQRRYGAATVTGGEGVKKAVPRG</sequence>
<reference evidence="9 10" key="1">
    <citation type="journal article" date="2021" name="Sci. Rep.">
        <title>Genome sequencing of the multicellular alga Astrephomene provides insights into convergent evolution of germ-soma differentiation.</title>
        <authorList>
            <person name="Yamashita S."/>
            <person name="Yamamoto K."/>
            <person name="Matsuzaki R."/>
            <person name="Suzuki S."/>
            <person name="Yamaguchi H."/>
            <person name="Hirooka S."/>
            <person name="Minakuchi Y."/>
            <person name="Miyagishima S."/>
            <person name="Kawachi M."/>
            <person name="Toyoda A."/>
            <person name="Nozaki H."/>
        </authorList>
    </citation>
    <scope>NUCLEOTIDE SEQUENCE [LARGE SCALE GENOMIC DNA]</scope>
    <source>
        <strain evidence="9 10">NIES-4017</strain>
    </source>
</reference>
<comment type="caution">
    <text evidence="9">The sequence shown here is derived from an EMBL/GenBank/DDBJ whole genome shotgun (WGS) entry which is preliminary data.</text>
</comment>
<evidence type="ECO:0000256" key="5">
    <source>
        <dbReference type="ARBA" id="ARBA00022989"/>
    </source>
</evidence>
<feature type="chain" id="PRO_5042236729" evidence="8">
    <location>
        <begin position="24"/>
        <end position="694"/>
    </location>
</feature>
<evidence type="ECO:0000256" key="4">
    <source>
        <dbReference type="ARBA" id="ARBA00022968"/>
    </source>
</evidence>
<feature type="region of interest" description="Disordered" evidence="7">
    <location>
        <begin position="333"/>
        <end position="446"/>
    </location>
</feature>
<dbReference type="AlphaFoldDB" id="A0AAD3HJD1"/>
<evidence type="ECO:0000256" key="8">
    <source>
        <dbReference type="SAM" id="SignalP"/>
    </source>
</evidence>
<evidence type="ECO:0000256" key="3">
    <source>
        <dbReference type="ARBA" id="ARBA00022692"/>
    </source>
</evidence>
<evidence type="ECO:0000313" key="9">
    <source>
        <dbReference type="EMBL" id="GFR42726.1"/>
    </source>
</evidence>
<evidence type="ECO:0000256" key="1">
    <source>
        <dbReference type="ARBA" id="ARBA00004606"/>
    </source>
</evidence>
<dbReference type="InterPro" id="IPR026050">
    <property type="entry name" value="C1GALT1/C1GALT1_chp1"/>
</dbReference>
<dbReference type="Proteomes" id="UP001054857">
    <property type="component" value="Unassembled WGS sequence"/>
</dbReference>
<keyword evidence="6" id="KW-0472">Membrane</keyword>
<organism evidence="9 10">
    <name type="scientific">Astrephomene gubernaculifera</name>
    <dbReference type="NCBI Taxonomy" id="47775"/>
    <lineage>
        <taxon>Eukaryota</taxon>
        <taxon>Viridiplantae</taxon>
        <taxon>Chlorophyta</taxon>
        <taxon>core chlorophytes</taxon>
        <taxon>Chlorophyceae</taxon>
        <taxon>CS clade</taxon>
        <taxon>Chlamydomonadales</taxon>
        <taxon>Astrephomenaceae</taxon>
        <taxon>Astrephomene</taxon>
    </lineage>
</organism>
<keyword evidence="8" id="KW-0732">Signal</keyword>
<dbReference type="EMBL" id="BMAR01000003">
    <property type="protein sequence ID" value="GFR42726.1"/>
    <property type="molecule type" value="Genomic_DNA"/>
</dbReference>
<keyword evidence="10" id="KW-1185">Reference proteome</keyword>
<accession>A0AAD3HJD1</accession>
<dbReference type="Gene3D" id="3.90.550.50">
    <property type="match status" value="1"/>
</dbReference>
<keyword evidence="5" id="KW-1133">Transmembrane helix</keyword>
<dbReference type="GO" id="GO:0016020">
    <property type="term" value="C:membrane"/>
    <property type="evidence" value="ECO:0007669"/>
    <property type="project" value="UniProtKB-SubCell"/>
</dbReference>
<feature type="compositionally biased region" description="Acidic residues" evidence="7">
    <location>
        <begin position="274"/>
        <end position="289"/>
    </location>
</feature>
<feature type="region of interest" description="Disordered" evidence="7">
    <location>
        <begin position="230"/>
        <end position="296"/>
    </location>
</feature>
<dbReference type="PANTHER" id="PTHR23033">
    <property type="entry name" value="BETA1,3-GALACTOSYLTRANSFERASE"/>
    <property type="match status" value="1"/>
</dbReference>
<evidence type="ECO:0000313" key="10">
    <source>
        <dbReference type="Proteomes" id="UP001054857"/>
    </source>
</evidence>
<comment type="similarity">
    <text evidence="2">Belongs to the glycosyltransferase 31 family. Beta3-Gal-T subfamily.</text>
</comment>
<evidence type="ECO:0000256" key="2">
    <source>
        <dbReference type="ARBA" id="ARBA00006462"/>
    </source>
</evidence>
<evidence type="ECO:0000256" key="7">
    <source>
        <dbReference type="SAM" id="MobiDB-lite"/>
    </source>
</evidence>
<feature type="signal peptide" evidence="8">
    <location>
        <begin position="1"/>
        <end position="23"/>
    </location>
</feature>
<feature type="compositionally biased region" description="Low complexity" evidence="7">
    <location>
        <begin position="343"/>
        <end position="354"/>
    </location>
</feature>
<feature type="compositionally biased region" description="Polar residues" evidence="7">
    <location>
        <begin position="231"/>
        <end position="245"/>
    </location>
</feature>
<feature type="compositionally biased region" description="Basic residues" evidence="7">
    <location>
        <begin position="426"/>
        <end position="445"/>
    </location>
</feature>
<keyword evidence="3" id="KW-0812">Transmembrane</keyword>